<dbReference type="AlphaFoldDB" id="A0AAD7NKK5"/>
<feature type="transmembrane region" description="Helical" evidence="1">
    <location>
        <begin position="419"/>
        <end position="440"/>
    </location>
</feature>
<dbReference type="Proteomes" id="UP001215598">
    <property type="component" value="Unassembled WGS sequence"/>
</dbReference>
<comment type="caution">
    <text evidence="2">The sequence shown here is derived from an EMBL/GenBank/DDBJ whole genome shotgun (WGS) entry which is preliminary data.</text>
</comment>
<accession>A0AAD7NKK5</accession>
<keyword evidence="3" id="KW-1185">Reference proteome</keyword>
<proteinExistence type="predicted"/>
<sequence>MRLSFLFNPIFRVWNFRLLLLGTLSLIVVEATQLQYDADGGHVLLGGLSLMFIHHILAVLEWSFRGLASLELGLHVLESLGLVAYILHYSDLTPVIIAPELALSAVFRLVTILESSPKLFRQRLAFLGGCMPAYPPYTPTRILLNRSIARPLVRSESRPILFVRAVVIVCIGLGVPLFAFYYVVFLPVQTQIYSRYVSPFQFFGAPPGYDFTPPGNASLLVQLYGSNSHASDLATFIQMKIQFAVDSDVNVSVQEVSCQTFSVMSNGGNLIQCPHQWVNVLNMTISVSLPPGTTGVYVVPVQGALPGPNNRDILADWLADFQNTLNFALLFGGSRLAGTFSWTKTNMIGSRGWDLLSPPTLTVYTSEIHGLQPYPAEGTSDPSTITLTLVQSQTLLVKKLFIDTADATVLNGVSTFGGFWTFLNGAFALFFGANILYFAFGRRPLSALGLVHIFQRRRLKRQWIEDFPAIHTEGGLPGSESAGIVAFIRERLVDLGEDPHEHLADQPDDVEAQKISEVEDTDSLDNVPVTKFQTRAHSEFDEIPLLDVNVGFTRDKMLHTKNPV</sequence>
<gene>
    <name evidence="2" type="ORF">B0H16DRAFT_1687645</name>
</gene>
<keyword evidence="1" id="KW-0812">Transmembrane</keyword>
<evidence type="ECO:0000313" key="3">
    <source>
        <dbReference type="Proteomes" id="UP001215598"/>
    </source>
</evidence>
<name>A0AAD7NKK5_9AGAR</name>
<keyword evidence="1" id="KW-1133">Transmembrane helix</keyword>
<feature type="transmembrane region" description="Helical" evidence="1">
    <location>
        <begin position="161"/>
        <end position="184"/>
    </location>
</feature>
<reference evidence="2" key="1">
    <citation type="submission" date="2023-03" db="EMBL/GenBank/DDBJ databases">
        <title>Massive genome expansion in bonnet fungi (Mycena s.s.) driven by repeated elements and novel gene families across ecological guilds.</title>
        <authorList>
            <consortium name="Lawrence Berkeley National Laboratory"/>
            <person name="Harder C.B."/>
            <person name="Miyauchi S."/>
            <person name="Viragh M."/>
            <person name="Kuo A."/>
            <person name="Thoen E."/>
            <person name="Andreopoulos B."/>
            <person name="Lu D."/>
            <person name="Skrede I."/>
            <person name="Drula E."/>
            <person name="Henrissat B."/>
            <person name="Morin E."/>
            <person name="Kohler A."/>
            <person name="Barry K."/>
            <person name="LaButti K."/>
            <person name="Morin E."/>
            <person name="Salamov A."/>
            <person name="Lipzen A."/>
            <person name="Mereny Z."/>
            <person name="Hegedus B."/>
            <person name="Baldrian P."/>
            <person name="Stursova M."/>
            <person name="Weitz H."/>
            <person name="Taylor A."/>
            <person name="Grigoriev I.V."/>
            <person name="Nagy L.G."/>
            <person name="Martin F."/>
            <person name="Kauserud H."/>
        </authorList>
    </citation>
    <scope>NUCLEOTIDE SEQUENCE</scope>
    <source>
        <strain evidence="2">CBHHK182m</strain>
    </source>
</reference>
<feature type="transmembrane region" description="Helical" evidence="1">
    <location>
        <begin position="41"/>
        <end position="60"/>
    </location>
</feature>
<protein>
    <submittedName>
        <fullName evidence="2">Uncharacterized protein</fullName>
    </submittedName>
</protein>
<organism evidence="2 3">
    <name type="scientific">Mycena metata</name>
    <dbReference type="NCBI Taxonomy" id="1033252"/>
    <lineage>
        <taxon>Eukaryota</taxon>
        <taxon>Fungi</taxon>
        <taxon>Dikarya</taxon>
        <taxon>Basidiomycota</taxon>
        <taxon>Agaricomycotina</taxon>
        <taxon>Agaricomycetes</taxon>
        <taxon>Agaricomycetidae</taxon>
        <taxon>Agaricales</taxon>
        <taxon>Marasmiineae</taxon>
        <taxon>Mycenaceae</taxon>
        <taxon>Mycena</taxon>
    </lineage>
</organism>
<keyword evidence="1" id="KW-0472">Membrane</keyword>
<dbReference type="EMBL" id="JARKIB010000027">
    <property type="protein sequence ID" value="KAJ7764925.1"/>
    <property type="molecule type" value="Genomic_DNA"/>
</dbReference>
<evidence type="ECO:0000313" key="2">
    <source>
        <dbReference type="EMBL" id="KAJ7764925.1"/>
    </source>
</evidence>
<evidence type="ECO:0000256" key="1">
    <source>
        <dbReference type="SAM" id="Phobius"/>
    </source>
</evidence>